<sequence length="123" mass="13770">MVLDASVVLTWILFLALFPTCFYWSRRAYRIFIKKDYSEVALKKGEPPANPKKWAPFAGLINLAAAIGCGWAIVGVLLLGYPYEVWSALAGSTIWSKIFADFILRQQAHPFVFGKKKKEAVSA</sequence>
<protein>
    <recommendedName>
        <fullName evidence="4">SdpI/YhfL family protein</fullName>
    </recommendedName>
</protein>
<keyword evidence="1" id="KW-0472">Membrane</keyword>
<organism evidence="2 3">
    <name type="scientific">Seleniivibrio woodruffii</name>
    <dbReference type="NCBI Taxonomy" id="1078050"/>
    <lineage>
        <taxon>Bacteria</taxon>
        <taxon>Pseudomonadati</taxon>
        <taxon>Deferribacterota</taxon>
        <taxon>Deferribacteres</taxon>
        <taxon>Deferribacterales</taxon>
        <taxon>Geovibrionaceae</taxon>
        <taxon>Seleniivibrio</taxon>
    </lineage>
</organism>
<proteinExistence type="predicted"/>
<feature type="transmembrane region" description="Helical" evidence="1">
    <location>
        <begin position="54"/>
        <end position="79"/>
    </location>
</feature>
<name>A0A4R1K6T6_9BACT</name>
<evidence type="ECO:0000313" key="3">
    <source>
        <dbReference type="Proteomes" id="UP000294614"/>
    </source>
</evidence>
<reference evidence="2 3" key="1">
    <citation type="submission" date="2019-03" db="EMBL/GenBank/DDBJ databases">
        <title>Genomic Encyclopedia of Type Strains, Phase IV (KMG-IV): sequencing the most valuable type-strain genomes for metagenomic binning, comparative biology and taxonomic classification.</title>
        <authorList>
            <person name="Goeker M."/>
        </authorList>
    </citation>
    <scope>NUCLEOTIDE SEQUENCE [LARGE SCALE GENOMIC DNA]</scope>
    <source>
        <strain evidence="2 3">DSM 24984</strain>
    </source>
</reference>
<feature type="transmembrane region" description="Helical" evidence="1">
    <location>
        <begin position="6"/>
        <end position="25"/>
    </location>
</feature>
<comment type="caution">
    <text evidence="2">The sequence shown here is derived from an EMBL/GenBank/DDBJ whole genome shotgun (WGS) entry which is preliminary data.</text>
</comment>
<keyword evidence="1" id="KW-0812">Transmembrane</keyword>
<evidence type="ECO:0008006" key="4">
    <source>
        <dbReference type="Google" id="ProtNLM"/>
    </source>
</evidence>
<accession>A0A4R1K6T6</accession>
<evidence type="ECO:0000256" key="1">
    <source>
        <dbReference type="SAM" id="Phobius"/>
    </source>
</evidence>
<keyword evidence="1" id="KW-1133">Transmembrane helix</keyword>
<dbReference type="OrthoDB" id="5402100at2"/>
<dbReference type="Proteomes" id="UP000294614">
    <property type="component" value="Unassembled WGS sequence"/>
</dbReference>
<keyword evidence="3" id="KW-1185">Reference proteome</keyword>
<dbReference type="RefSeq" id="WP_132874091.1">
    <property type="nucleotide sequence ID" value="NZ_JAJUHT010000005.1"/>
</dbReference>
<gene>
    <name evidence="2" type="ORF">C8D98_2111</name>
</gene>
<dbReference type="AlphaFoldDB" id="A0A4R1K6T6"/>
<dbReference type="EMBL" id="SMGG01000005">
    <property type="protein sequence ID" value="TCK59942.1"/>
    <property type="molecule type" value="Genomic_DNA"/>
</dbReference>
<evidence type="ECO:0000313" key="2">
    <source>
        <dbReference type="EMBL" id="TCK59942.1"/>
    </source>
</evidence>